<evidence type="ECO:0000313" key="2">
    <source>
        <dbReference type="EMBL" id="SVC39818.1"/>
    </source>
</evidence>
<accession>A0A382LT26</accession>
<gene>
    <name evidence="2" type="ORF">METZ01_LOCUS292672</name>
</gene>
<reference evidence="2" key="1">
    <citation type="submission" date="2018-05" db="EMBL/GenBank/DDBJ databases">
        <authorList>
            <person name="Lanie J.A."/>
            <person name="Ng W.-L."/>
            <person name="Kazmierczak K.M."/>
            <person name="Andrzejewski T.M."/>
            <person name="Davidsen T.M."/>
            <person name="Wayne K.J."/>
            <person name="Tettelin H."/>
            <person name="Glass J.I."/>
            <person name="Rusch D."/>
            <person name="Podicherti R."/>
            <person name="Tsui H.-C.T."/>
            <person name="Winkler M.E."/>
        </authorList>
    </citation>
    <scope>NUCLEOTIDE SEQUENCE</scope>
</reference>
<organism evidence="2">
    <name type="scientific">marine metagenome</name>
    <dbReference type="NCBI Taxonomy" id="408172"/>
    <lineage>
        <taxon>unclassified sequences</taxon>
        <taxon>metagenomes</taxon>
        <taxon>ecological metagenomes</taxon>
    </lineage>
</organism>
<dbReference type="InterPro" id="IPR050483">
    <property type="entry name" value="CoA-transferase_III_domain"/>
</dbReference>
<dbReference type="InterPro" id="IPR023606">
    <property type="entry name" value="CoA-Trfase_III_dom_1_sf"/>
</dbReference>
<dbReference type="GO" id="GO:0008410">
    <property type="term" value="F:CoA-transferase activity"/>
    <property type="evidence" value="ECO:0007669"/>
    <property type="project" value="TreeGrafter"/>
</dbReference>
<dbReference type="EMBL" id="UINC01089056">
    <property type="protein sequence ID" value="SVC39818.1"/>
    <property type="molecule type" value="Genomic_DNA"/>
</dbReference>
<dbReference type="SUPFAM" id="SSF89796">
    <property type="entry name" value="CoA-transferase family III (CaiB/BaiF)"/>
    <property type="match status" value="1"/>
</dbReference>
<feature type="non-terminal residue" evidence="2">
    <location>
        <position position="342"/>
    </location>
</feature>
<dbReference type="PANTHER" id="PTHR48207">
    <property type="entry name" value="SUCCINATE--HYDROXYMETHYLGLUTARATE COA-TRANSFERASE"/>
    <property type="match status" value="1"/>
</dbReference>
<evidence type="ECO:0000256" key="1">
    <source>
        <dbReference type="ARBA" id="ARBA00022679"/>
    </source>
</evidence>
<dbReference type="AlphaFoldDB" id="A0A382LT26"/>
<evidence type="ECO:0008006" key="3">
    <source>
        <dbReference type="Google" id="ProtNLM"/>
    </source>
</evidence>
<proteinExistence type="predicted"/>
<dbReference type="Gene3D" id="3.30.1540.10">
    <property type="entry name" value="formyl-coa transferase, domain 3"/>
    <property type="match status" value="1"/>
</dbReference>
<dbReference type="Pfam" id="PF02515">
    <property type="entry name" value="CoA_transf_3"/>
    <property type="match status" value="1"/>
</dbReference>
<dbReference type="InterPro" id="IPR003673">
    <property type="entry name" value="CoA-Trfase_fam_III"/>
</dbReference>
<dbReference type="PANTHER" id="PTHR48207:SF3">
    <property type="entry name" value="SUCCINATE--HYDROXYMETHYLGLUTARATE COA-TRANSFERASE"/>
    <property type="match status" value="1"/>
</dbReference>
<dbReference type="InterPro" id="IPR044855">
    <property type="entry name" value="CoA-Trfase_III_dom3_sf"/>
</dbReference>
<sequence>MDEHRTDQPLSDLRVIDLSHGIAGPYCTKLMADFGADVIKVERPGEGDYARKLGPFPGDVPDPEKSGIFLLLNTNKRGITLDLKTPEGVDALKELVRGADVLVESFKPGVMDRLGLGYDTLSKINPNLLMTSLSNFGQTGPYKDYEMSELVLYAMGGRMNAAGLPDRHPLKLGGNHTQYQAGNNAAMATMFAWYGRDHKQLGGQHLDVALFETQMASINQRLMGLVAYQYTGDKGKRLGPLRAGYPGGVFPCADGYISISVGGPRWPRLCDTLDRPDLLDSYYGSAKGQLDLDAKEEFEGTIFLPWVLERTMFEIVEMGQANELMVAPILPIDYVMDSHPQL</sequence>
<protein>
    <recommendedName>
        <fullName evidence="3">CoA transferase</fullName>
    </recommendedName>
</protein>
<dbReference type="Gene3D" id="3.40.50.10540">
    <property type="entry name" value="Crotonobetainyl-coa:carnitine coa-transferase, domain 1"/>
    <property type="match status" value="1"/>
</dbReference>
<name>A0A382LT26_9ZZZZ</name>
<keyword evidence="1" id="KW-0808">Transferase</keyword>